<sequence length="647" mass="73868">MRSLTFTITSLIAFLTLTSCQDETPVERANKNGILLLGNSDEPKGLDPQLVSGVLEGNIIRALFEGLCVDHPSKNAEALPGVAKSWEANEDFTQWSFHIRENAKWSDGKALTADDFVFSFHRILSPNLGAKYAEMLYYLENAKEYNQNHKGHIFFKTNPNTDINWQLVKDCNFLGDDTIDISEFEEQIENNFAELSSSQKSQYARFKGLNNLDLNHLESIKNGSINFQWPASINPDTQKKILSQFIDHYKRGEPDLWEMANVGVSAESPHLLKLRLRGPVPFLPEITKHYTWFPVPKHAVLKHGSIDTPNTGWTRVGNIVSNGPFKLHSWRFNHSIEVTKNNFYWDKDTVKLNGIRYLPVKNTYTEARMFFDQQLHKTYGLAPEMISYSKKVSPENLRQEPYVGVYFLRLNTTRKPLNNPQVRLALSAAIDSQLLIDNLLQGGQTPAHGIVPQTEKYTTPKTVQFDLTKAKELLLEAGYPNGDGFTNDLKILTTPRETSVRLAEALQAMWKQNLGINVRIEQREWGTFLTTQEDLDYDIAIGGWIGDFLDPTTFLDMWTKGNGNNNTGWSSQIYEDKLKQAERTADPNQRLEILKEAEATILAERPVLPIYWYTTNYLIHPAVQGWQPLLLDNHPFKFIELKQSDSK</sequence>
<evidence type="ECO:0000259" key="5">
    <source>
        <dbReference type="Pfam" id="PF00496"/>
    </source>
</evidence>
<dbReference type="Gene3D" id="3.90.76.10">
    <property type="entry name" value="Dipeptide-binding Protein, Domain 1"/>
    <property type="match status" value="1"/>
</dbReference>
<dbReference type="EMBL" id="JBHUJB010000089">
    <property type="protein sequence ID" value="MFD2160717.1"/>
    <property type="molecule type" value="Genomic_DNA"/>
</dbReference>
<name>A0ABW4ZGU1_9BACT</name>
<evidence type="ECO:0000313" key="6">
    <source>
        <dbReference type="EMBL" id="MFD2160717.1"/>
    </source>
</evidence>
<accession>A0ABW4ZGU1</accession>
<dbReference type="Proteomes" id="UP001597389">
    <property type="component" value="Unassembled WGS sequence"/>
</dbReference>
<keyword evidence="7" id="KW-1185">Reference proteome</keyword>
<evidence type="ECO:0000256" key="2">
    <source>
        <dbReference type="ARBA" id="ARBA00005695"/>
    </source>
</evidence>
<keyword evidence="4" id="KW-0732">Signal</keyword>
<feature type="domain" description="Solute-binding protein family 5" evidence="5">
    <location>
        <begin position="80"/>
        <end position="566"/>
    </location>
</feature>
<evidence type="ECO:0000256" key="1">
    <source>
        <dbReference type="ARBA" id="ARBA00004196"/>
    </source>
</evidence>
<keyword evidence="3" id="KW-0813">Transport</keyword>
<comment type="subcellular location">
    <subcellularLocation>
        <location evidence="1">Cell envelope</location>
    </subcellularLocation>
</comment>
<proteinExistence type="inferred from homology"/>
<evidence type="ECO:0000256" key="4">
    <source>
        <dbReference type="ARBA" id="ARBA00022729"/>
    </source>
</evidence>
<dbReference type="PANTHER" id="PTHR30290:SF10">
    <property type="entry name" value="PERIPLASMIC OLIGOPEPTIDE-BINDING PROTEIN-RELATED"/>
    <property type="match status" value="1"/>
</dbReference>
<comment type="caution">
    <text evidence="6">The sequence shown here is derived from an EMBL/GenBank/DDBJ whole genome shotgun (WGS) entry which is preliminary data.</text>
</comment>
<dbReference type="RefSeq" id="WP_377178905.1">
    <property type="nucleotide sequence ID" value="NZ_JBHUJB010000089.1"/>
</dbReference>
<evidence type="ECO:0000313" key="7">
    <source>
        <dbReference type="Proteomes" id="UP001597389"/>
    </source>
</evidence>
<dbReference type="PIRSF" id="PIRSF002741">
    <property type="entry name" value="MppA"/>
    <property type="match status" value="1"/>
</dbReference>
<dbReference type="SUPFAM" id="SSF53850">
    <property type="entry name" value="Periplasmic binding protein-like II"/>
    <property type="match status" value="1"/>
</dbReference>
<dbReference type="Gene3D" id="3.40.190.10">
    <property type="entry name" value="Periplasmic binding protein-like II"/>
    <property type="match status" value="2"/>
</dbReference>
<dbReference type="InterPro" id="IPR030678">
    <property type="entry name" value="Peptide/Ni-bd"/>
</dbReference>
<dbReference type="InterPro" id="IPR039424">
    <property type="entry name" value="SBP_5"/>
</dbReference>
<dbReference type="InterPro" id="IPR000914">
    <property type="entry name" value="SBP_5_dom"/>
</dbReference>
<dbReference type="Pfam" id="PF00496">
    <property type="entry name" value="SBP_bac_5"/>
    <property type="match status" value="1"/>
</dbReference>
<reference evidence="7" key="1">
    <citation type="journal article" date="2019" name="Int. J. Syst. Evol. Microbiol.">
        <title>The Global Catalogue of Microorganisms (GCM) 10K type strain sequencing project: providing services to taxonomists for standard genome sequencing and annotation.</title>
        <authorList>
            <consortium name="The Broad Institute Genomics Platform"/>
            <consortium name="The Broad Institute Genome Sequencing Center for Infectious Disease"/>
            <person name="Wu L."/>
            <person name="Ma J."/>
        </authorList>
    </citation>
    <scope>NUCLEOTIDE SEQUENCE [LARGE SCALE GENOMIC DNA]</scope>
    <source>
        <strain evidence="7">CCUG 57942</strain>
    </source>
</reference>
<gene>
    <name evidence="6" type="ORF">ACFSW8_17565</name>
</gene>
<organism evidence="6 7">
    <name type="scientific">Rubritalea tangerina</name>
    <dbReference type="NCBI Taxonomy" id="430798"/>
    <lineage>
        <taxon>Bacteria</taxon>
        <taxon>Pseudomonadati</taxon>
        <taxon>Verrucomicrobiota</taxon>
        <taxon>Verrucomicrobiia</taxon>
        <taxon>Verrucomicrobiales</taxon>
        <taxon>Rubritaleaceae</taxon>
        <taxon>Rubritalea</taxon>
    </lineage>
</organism>
<evidence type="ECO:0000256" key="3">
    <source>
        <dbReference type="ARBA" id="ARBA00022448"/>
    </source>
</evidence>
<dbReference type="PANTHER" id="PTHR30290">
    <property type="entry name" value="PERIPLASMIC BINDING COMPONENT OF ABC TRANSPORTER"/>
    <property type="match status" value="1"/>
</dbReference>
<protein>
    <submittedName>
        <fullName evidence="6">Peptide ABC transporter substrate-binding protein</fullName>
    </submittedName>
</protein>
<dbReference type="PROSITE" id="PS51257">
    <property type="entry name" value="PROKAR_LIPOPROTEIN"/>
    <property type="match status" value="1"/>
</dbReference>
<dbReference type="CDD" id="cd08504">
    <property type="entry name" value="PBP2_OppA"/>
    <property type="match status" value="1"/>
</dbReference>
<comment type="similarity">
    <text evidence="2">Belongs to the bacterial solute-binding protein 5 family.</text>
</comment>
<dbReference type="Gene3D" id="3.10.105.10">
    <property type="entry name" value="Dipeptide-binding Protein, Domain 3"/>
    <property type="match status" value="1"/>
</dbReference>